<keyword evidence="10" id="KW-0732">Signal</keyword>
<dbReference type="InterPro" id="IPR037066">
    <property type="entry name" value="Plug_dom_sf"/>
</dbReference>
<accession>A0A4Z0V5L8</accession>
<dbReference type="SUPFAM" id="SSF49464">
    <property type="entry name" value="Carboxypeptidase regulatory domain-like"/>
    <property type="match status" value="1"/>
</dbReference>
<reference evidence="13 14" key="1">
    <citation type="submission" date="2019-02" db="EMBL/GenBank/DDBJ databases">
        <title>Isolation and identification of novel species under the genus Muribaculum.</title>
        <authorList>
            <person name="Miyake S."/>
            <person name="Ding Y."/>
            <person name="Low A."/>
            <person name="Soh M."/>
            <person name="Seedorf H."/>
        </authorList>
    </citation>
    <scope>NUCLEOTIDE SEQUENCE [LARGE SCALE GENOMIC DNA]</scope>
    <source>
        <strain evidence="13 14">TLL-A3</strain>
    </source>
</reference>
<keyword evidence="7 8" id="KW-0998">Cell outer membrane</keyword>
<comment type="similarity">
    <text evidence="8 9">Belongs to the TonB-dependent receptor family.</text>
</comment>
<dbReference type="Gene3D" id="2.60.40.1120">
    <property type="entry name" value="Carboxypeptidase-like, regulatory domain"/>
    <property type="match status" value="1"/>
</dbReference>
<dbReference type="Pfam" id="PF00593">
    <property type="entry name" value="TonB_dep_Rec_b-barrel"/>
    <property type="match status" value="1"/>
</dbReference>
<dbReference type="Proteomes" id="UP000297635">
    <property type="component" value="Unassembled WGS sequence"/>
</dbReference>
<dbReference type="InterPro" id="IPR023996">
    <property type="entry name" value="TonB-dep_OMP_SusC/RagA"/>
</dbReference>
<keyword evidence="5 9" id="KW-0798">TonB box</keyword>
<keyword evidence="14" id="KW-1185">Reference proteome</keyword>
<dbReference type="Pfam" id="PF13715">
    <property type="entry name" value="CarbopepD_reg_2"/>
    <property type="match status" value="1"/>
</dbReference>
<dbReference type="GO" id="GO:0009279">
    <property type="term" value="C:cell outer membrane"/>
    <property type="evidence" value="ECO:0007669"/>
    <property type="project" value="UniProtKB-SubCell"/>
</dbReference>
<evidence type="ECO:0000313" key="14">
    <source>
        <dbReference type="Proteomes" id="UP000297635"/>
    </source>
</evidence>
<dbReference type="Pfam" id="PF07715">
    <property type="entry name" value="Plug"/>
    <property type="match status" value="1"/>
</dbReference>
<dbReference type="InterPro" id="IPR012910">
    <property type="entry name" value="Plug_dom"/>
</dbReference>
<dbReference type="Gene3D" id="2.170.130.10">
    <property type="entry name" value="TonB-dependent receptor, plug domain"/>
    <property type="match status" value="1"/>
</dbReference>
<keyword evidence="2 8" id="KW-0813">Transport</keyword>
<evidence type="ECO:0000259" key="11">
    <source>
        <dbReference type="Pfam" id="PF00593"/>
    </source>
</evidence>
<dbReference type="InterPro" id="IPR000531">
    <property type="entry name" value="Beta-barrel_TonB"/>
</dbReference>
<dbReference type="Gene3D" id="2.40.170.20">
    <property type="entry name" value="TonB-dependent receptor, beta-barrel domain"/>
    <property type="match status" value="1"/>
</dbReference>
<feature type="signal peptide" evidence="10">
    <location>
        <begin position="1"/>
        <end position="28"/>
    </location>
</feature>
<evidence type="ECO:0000256" key="3">
    <source>
        <dbReference type="ARBA" id="ARBA00022452"/>
    </source>
</evidence>
<dbReference type="GeneID" id="82149168"/>
<gene>
    <name evidence="13" type="ORF">EZ315_05125</name>
</gene>
<organism evidence="13 14">
    <name type="scientific">Duncaniella freteri</name>
    <dbReference type="NCBI Taxonomy" id="2530391"/>
    <lineage>
        <taxon>Bacteria</taxon>
        <taxon>Pseudomonadati</taxon>
        <taxon>Bacteroidota</taxon>
        <taxon>Bacteroidia</taxon>
        <taxon>Bacteroidales</taxon>
        <taxon>Muribaculaceae</taxon>
        <taxon>Duncaniella</taxon>
    </lineage>
</organism>
<evidence type="ECO:0000256" key="1">
    <source>
        <dbReference type="ARBA" id="ARBA00004571"/>
    </source>
</evidence>
<dbReference type="InterPro" id="IPR023997">
    <property type="entry name" value="TonB-dep_OMP_SusC/RagA_CS"/>
</dbReference>
<comment type="caution">
    <text evidence="13">The sequence shown here is derived from an EMBL/GenBank/DDBJ whole genome shotgun (WGS) entry which is preliminary data.</text>
</comment>
<dbReference type="PROSITE" id="PS52016">
    <property type="entry name" value="TONB_DEPENDENT_REC_3"/>
    <property type="match status" value="1"/>
</dbReference>
<evidence type="ECO:0000256" key="4">
    <source>
        <dbReference type="ARBA" id="ARBA00022692"/>
    </source>
</evidence>
<evidence type="ECO:0000313" key="13">
    <source>
        <dbReference type="EMBL" id="TGG40111.1"/>
    </source>
</evidence>
<dbReference type="InterPro" id="IPR039426">
    <property type="entry name" value="TonB-dep_rcpt-like"/>
</dbReference>
<protein>
    <submittedName>
        <fullName evidence="13">SusC/RagA family TonB-linked outer membrane protein</fullName>
    </submittedName>
</protein>
<evidence type="ECO:0000256" key="7">
    <source>
        <dbReference type="ARBA" id="ARBA00023237"/>
    </source>
</evidence>
<name>A0A4Z0V5L8_9BACT</name>
<evidence type="ECO:0000256" key="6">
    <source>
        <dbReference type="ARBA" id="ARBA00023136"/>
    </source>
</evidence>
<dbReference type="InterPro" id="IPR036942">
    <property type="entry name" value="Beta-barrel_TonB_sf"/>
</dbReference>
<sequence length="1123" mass="124980">MKQCNAILHLFCALVMSMPILGTQDIYAQSSTQQASGRLIMGQVLDDEGEPLPGATVRIKGSKGIGSATTTAGNGTFSLNYQGDSSAPTLSVSYIGMVTKDVKVDFKKTMKITLESDALKLSEVTVVDDGYNRLPRRDMVGAYTTIKAEDVIIPGYQSIDQMLQGRVAGMIVSNNSARVGSMPNIKIRGTSTILGNTSPLWVVDGVIQPDPIEISASEALTDDMATLIGNQVSWLNPLDIETITVLKDASATAIYGSKASNGVIVITTKKGSSERVAVRYSGSVSIRERSSYDKYDKMNSLERIQFSKEAYDAGARYATAPVPQIYSYEGLMAMFNDRLITADQFAYHMQRLETVNTDWLDLLTRTSVSNNHNLSISGGTSKVTYNASFGYSNDKGVEIGNDQDQITSRLNVGIDFSKRLRVDVNMNGSVRNSDGYAGGANPQSYALNTSRALPAYNEDGTLAYYQNTYSYPYGVDKQRLYGYNILNELANTYSNNQNKTFSTSVNASYKILEVLSYQFVGSINQSTNNTESYIGENASYIEKNFRGYPAGTEEYGSTKYKEALLPRGGQLSTTSSTSTSYSMTHKLQYSQVFDQKHRLNGLAGFEMRSVKNKSNTNTVWGYIPERGQTIIMPPPPGQLVGGSMPEWGIMDSYLRAGSGWNSYERTDNYLSLFSVLAYSYDNRYVLNANFRWDASNRFGQDTNNRFNPTYSFGFSWRIAQENFIKENLWWLNQLNLRTTYGIQGNVVNSVSPELLASYGGYTHFYNQFVSTISSLPNPYLKWESTKSWNFGLDLQLFSKVTMNLEYYTRSSNALTSQKISEEYGRGSMNLNGGLIHNHGVEMTVNYTPISNKDFAWTIGFNMSKNWNRSETPENILRANKPTTQEYLAGGKPLKEGYPLSGFWSYSFAGLSSEGYPTFNMLDFEGPVNVDLDPTTFLVYSGERDAYFTGGFNTRLRYKGISLSTSFSALLGGHKRLPNPYSSFDTDGRLPSPYDNLSKTLNDRWKQPGDEYHTNIPALWTVSEPGRQPKIQLPNSDIMQNIYSLWASSDVRVVDSSFLRCNNISLSYYLPTAWCNKFGAQSLSVSANVSNLFVIADSKWNGYDPELGSSRMPHMYSFGLNVSF</sequence>
<feature type="domain" description="TonB-dependent receptor plug" evidence="12">
    <location>
        <begin position="136"/>
        <end position="263"/>
    </location>
</feature>
<evidence type="ECO:0000259" key="12">
    <source>
        <dbReference type="Pfam" id="PF07715"/>
    </source>
</evidence>
<dbReference type="RefSeq" id="WP_135471127.1">
    <property type="nucleotide sequence ID" value="NZ_SJSA01000001.1"/>
</dbReference>
<evidence type="ECO:0000256" key="8">
    <source>
        <dbReference type="PROSITE-ProRule" id="PRU01360"/>
    </source>
</evidence>
<keyword evidence="6 8" id="KW-0472">Membrane</keyword>
<dbReference type="NCBIfam" id="TIGR04056">
    <property type="entry name" value="OMP_RagA_SusC"/>
    <property type="match status" value="1"/>
</dbReference>
<dbReference type="NCBIfam" id="TIGR04057">
    <property type="entry name" value="SusC_RagA_signa"/>
    <property type="match status" value="1"/>
</dbReference>
<proteinExistence type="inferred from homology"/>
<dbReference type="EMBL" id="SJSA01000001">
    <property type="protein sequence ID" value="TGG40111.1"/>
    <property type="molecule type" value="Genomic_DNA"/>
</dbReference>
<dbReference type="SUPFAM" id="SSF56935">
    <property type="entry name" value="Porins"/>
    <property type="match status" value="1"/>
</dbReference>
<keyword evidence="3 8" id="KW-1134">Transmembrane beta strand</keyword>
<dbReference type="InterPro" id="IPR008969">
    <property type="entry name" value="CarboxyPept-like_regulatory"/>
</dbReference>
<comment type="subcellular location">
    <subcellularLocation>
        <location evidence="1 8">Cell outer membrane</location>
        <topology evidence="1 8">Multi-pass membrane protein</topology>
    </subcellularLocation>
</comment>
<dbReference type="AlphaFoldDB" id="A0A4Z0V5L8"/>
<evidence type="ECO:0000256" key="5">
    <source>
        <dbReference type="ARBA" id="ARBA00023077"/>
    </source>
</evidence>
<feature type="chain" id="PRO_5021400306" evidence="10">
    <location>
        <begin position="29"/>
        <end position="1123"/>
    </location>
</feature>
<keyword evidence="4 8" id="KW-0812">Transmembrane</keyword>
<evidence type="ECO:0000256" key="2">
    <source>
        <dbReference type="ARBA" id="ARBA00022448"/>
    </source>
</evidence>
<evidence type="ECO:0000256" key="10">
    <source>
        <dbReference type="SAM" id="SignalP"/>
    </source>
</evidence>
<feature type="domain" description="TonB-dependent receptor-like beta-barrel" evidence="11">
    <location>
        <begin position="535"/>
        <end position="957"/>
    </location>
</feature>
<evidence type="ECO:0000256" key="9">
    <source>
        <dbReference type="RuleBase" id="RU003357"/>
    </source>
</evidence>